<evidence type="ECO:0000259" key="3">
    <source>
        <dbReference type="SMART" id="SM00060"/>
    </source>
</evidence>
<sequence length="1107" mass="127878">MIKSMINNLIPTAINILRWIWPTINDYFNNIDMTIDFIDNNDHYMIRIHRYVQYYLQLSCIRYLFTYLLPFTYHQRLLLFDVSIFMGMTREYNLIMMLATFNAFYVYRNFYSTENRQLNKILINFVLKSNNQHHHNGNQSIYRYLKIHLLRRNFELFILGSLAIYSLIFYLLYQIQMNYEFFFNSHQPQWYGWLKIVIIEMHCIIAFIDALIIFHTTEMVFCFMFGFSWIIFHKYPKISYEIDHKKPEQFTRQLLKKFLHKNCHLFLLVNRIMKSYSKFLFILLIWLIPANLYTFPKIFFVSQQTASSNNNSFKSVDNNIISRPLILFMAFLIHHIGLFIIHYICTQYIHRIHRCGIHSLFRLITMLHRLSSFRFSLRLHWKICYYLEKFHTKQPYGFSYGRFDVQEQNITKVIIESVNANHRGRYQCLAVNQQGMAHSNSIHVDVQYVPFCRNQYPDDNDNKKSSFVSGYNEMTITKSIMNNQNQNQNNNRQQNQYALAINESIRLRCDVQSNPIATNYYWTLNTNVADGHDHEWLDETKIIAQSKSQYDNELLYQIRSTNNYGKLSCWSSNMIGMQRKPCIFWIQKAGPPSSLHECSVTNKTTTSLTVECYPGDNGGSKQIFFAYVYQYEQNDNNHDDDDDDGNDNDENESKSTFNDNDNNKSTAATTQLKTANIIGSDDGIENVKINLTSETSPIFYLNNLKPGTTYRLELFARNERGKSDVERLTVTTLFTKNTKLNIKTKKSIATGSSSSTSTLSNSTTSTATVSDLNNKLSLFVIKENLSSSSSSPFVSSRIQQQQQQQSLIGGNGTLNRHKQQQQQSTLSTTGLIHSDSPLLENHHYNNNHFNHHQLQQLTLAETTTAFPSDHIIDDHHQSISANYQFDTQQQFFNTINNTTTNSSSSASATPPLHHQVAFLTPTSGCIIPTHHHHHQQQQQHLPSFSQIFHHQQQQHSLSTPSSSITDTPPPSMIQQQQQQQQQQQPHYFIDTTATTLPEQTATILYTASPQILSLNDKIDGFLLSASNVDSNTVNGCISDYYGQTSQSSSSTLATAPDAAATAVPEGTTTTTTTTTIFLHHPNINNPMEISSSADEEICDFNLQQTAV</sequence>
<feature type="transmembrane region" description="Helical" evidence="2">
    <location>
        <begin position="320"/>
        <end position="344"/>
    </location>
</feature>
<dbReference type="Proteomes" id="UP000790347">
    <property type="component" value="Unassembled WGS sequence"/>
</dbReference>
<feature type="compositionally biased region" description="Acidic residues" evidence="1">
    <location>
        <begin position="638"/>
        <end position="650"/>
    </location>
</feature>
<evidence type="ECO:0000256" key="1">
    <source>
        <dbReference type="SAM" id="MobiDB-lite"/>
    </source>
</evidence>
<feature type="transmembrane region" description="Helical" evidence="2">
    <location>
        <begin position="193"/>
        <end position="214"/>
    </location>
</feature>
<dbReference type="SMART" id="SM00060">
    <property type="entry name" value="FN3"/>
    <property type="match status" value="1"/>
</dbReference>
<dbReference type="EMBL" id="ASGP02000007">
    <property type="protein sequence ID" value="KAH9497144.1"/>
    <property type="molecule type" value="Genomic_DNA"/>
</dbReference>
<dbReference type="InterPro" id="IPR013783">
    <property type="entry name" value="Ig-like_fold"/>
</dbReference>
<dbReference type="Gene3D" id="2.60.40.10">
    <property type="entry name" value="Immunoglobulins"/>
    <property type="match status" value="2"/>
</dbReference>
<dbReference type="AlphaFoldDB" id="A0A922KVY1"/>
<keyword evidence="2" id="KW-1133">Transmembrane helix</keyword>
<feature type="compositionally biased region" description="Low complexity" evidence="1">
    <location>
        <begin position="974"/>
        <end position="984"/>
    </location>
</feature>
<feature type="transmembrane region" description="Helical" evidence="2">
    <location>
        <begin position="54"/>
        <end position="73"/>
    </location>
</feature>
<keyword evidence="2" id="KW-0472">Membrane</keyword>
<evidence type="ECO:0000256" key="2">
    <source>
        <dbReference type="SAM" id="Phobius"/>
    </source>
</evidence>
<name>A0A922KVY1_DERFA</name>
<feature type="region of interest" description="Disordered" evidence="1">
    <location>
        <begin position="947"/>
        <end position="985"/>
    </location>
</feature>
<feature type="region of interest" description="Disordered" evidence="1">
    <location>
        <begin position="635"/>
        <end position="666"/>
    </location>
</feature>
<keyword evidence="5" id="KW-1185">Reference proteome</keyword>
<dbReference type="PANTHER" id="PTHR23278">
    <property type="entry name" value="SIDESTEP PROTEIN"/>
    <property type="match status" value="1"/>
</dbReference>
<dbReference type="CDD" id="cd00063">
    <property type="entry name" value="FN3"/>
    <property type="match status" value="1"/>
</dbReference>
<comment type="caution">
    <text evidence="4">The sequence shown here is derived from an EMBL/GenBank/DDBJ whole genome shotgun (WGS) entry which is preliminary data.</text>
</comment>
<dbReference type="SUPFAM" id="SSF48726">
    <property type="entry name" value="Immunoglobulin"/>
    <property type="match status" value="2"/>
</dbReference>
<evidence type="ECO:0000313" key="4">
    <source>
        <dbReference type="EMBL" id="KAH9497144.1"/>
    </source>
</evidence>
<feature type="compositionally biased region" description="Low complexity" evidence="1">
    <location>
        <begin position="947"/>
        <end position="966"/>
    </location>
</feature>
<feature type="transmembrane region" description="Helical" evidence="2">
    <location>
        <begin position="93"/>
        <end position="111"/>
    </location>
</feature>
<organism evidence="4 5">
    <name type="scientific">Dermatophagoides farinae</name>
    <name type="common">American house dust mite</name>
    <dbReference type="NCBI Taxonomy" id="6954"/>
    <lineage>
        <taxon>Eukaryota</taxon>
        <taxon>Metazoa</taxon>
        <taxon>Ecdysozoa</taxon>
        <taxon>Arthropoda</taxon>
        <taxon>Chelicerata</taxon>
        <taxon>Arachnida</taxon>
        <taxon>Acari</taxon>
        <taxon>Acariformes</taxon>
        <taxon>Sarcoptiformes</taxon>
        <taxon>Astigmata</taxon>
        <taxon>Psoroptidia</taxon>
        <taxon>Analgoidea</taxon>
        <taxon>Pyroglyphidae</taxon>
        <taxon>Dermatophagoidinae</taxon>
        <taxon>Dermatophagoides</taxon>
    </lineage>
</organism>
<dbReference type="InterPro" id="IPR036179">
    <property type="entry name" value="Ig-like_dom_sf"/>
</dbReference>
<dbReference type="InterPro" id="IPR036116">
    <property type="entry name" value="FN3_sf"/>
</dbReference>
<reference evidence="4" key="2">
    <citation type="journal article" date="2022" name="Res Sq">
        <title>Comparative Genomics Reveals Insights into the Divergent Evolution of Astigmatic Mites and Household Pest Adaptations.</title>
        <authorList>
            <person name="Xiong Q."/>
            <person name="Wan A.T.-Y."/>
            <person name="Liu X.-Y."/>
            <person name="Fung C.S.-H."/>
            <person name="Xiao X."/>
            <person name="Malainual N."/>
            <person name="Hou J."/>
            <person name="Wang L."/>
            <person name="Wang M."/>
            <person name="Yang K."/>
            <person name="Cui Y."/>
            <person name="Leung E."/>
            <person name="Nong W."/>
            <person name="Shin S.-K."/>
            <person name="Au S."/>
            <person name="Jeong K.Y."/>
            <person name="Chew F.T."/>
            <person name="Hui J."/>
            <person name="Leung T.F."/>
            <person name="Tungtrongchitr A."/>
            <person name="Zhong N."/>
            <person name="Liu Z."/>
            <person name="Tsui S."/>
        </authorList>
    </citation>
    <scope>NUCLEOTIDE SEQUENCE</scope>
    <source>
        <strain evidence="4">Derf</strain>
        <tissue evidence="4">Whole organism</tissue>
    </source>
</reference>
<dbReference type="InterPro" id="IPR003961">
    <property type="entry name" value="FN3_dom"/>
</dbReference>
<protein>
    <recommendedName>
        <fullName evidence="3">Fibronectin type-III domain-containing protein</fullName>
    </recommendedName>
</protein>
<reference evidence="4" key="1">
    <citation type="submission" date="2013-05" db="EMBL/GenBank/DDBJ databases">
        <authorList>
            <person name="Yim A.K.Y."/>
            <person name="Chan T.F."/>
            <person name="Ji K.M."/>
            <person name="Liu X.Y."/>
            <person name="Zhou J.W."/>
            <person name="Li R.Q."/>
            <person name="Yang K.Y."/>
            <person name="Li J."/>
            <person name="Li M."/>
            <person name="Law P.T.W."/>
            <person name="Wu Y.L."/>
            <person name="Cai Z.L."/>
            <person name="Qin H."/>
            <person name="Bao Y."/>
            <person name="Leung R.K.K."/>
            <person name="Ng P.K.S."/>
            <person name="Zou J."/>
            <person name="Zhong X.J."/>
            <person name="Ran P.X."/>
            <person name="Zhong N.S."/>
            <person name="Liu Z.G."/>
            <person name="Tsui S.K.W."/>
        </authorList>
    </citation>
    <scope>NUCLEOTIDE SEQUENCE</scope>
    <source>
        <strain evidence="4">Derf</strain>
        <tissue evidence="4">Whole organism</tissue>
    </source>
</reference>
<gene>
    <name evidence="4" type="ORF">DERF_013149</name>
</gene>
<feature type="compositionally biased region" description="Polar residues" evidence="1">
    <location>
        <begin position="654"/>
        <end position="666"/>
    </location>
</feature>
<feature type="domain" description="Fibronectin type-III" evidence="3">
    <location>
        <begin position="589"/>
        <end position="723"/>
    </location>
</feature>
<evidence type="ECO:0000313" key="5">
    <source>
        <dbReference type="Proteomes" id="UP000790347"/>
    </source>
</evidence>
<feature type="transmembrane region" description="Helical" evidence="2">
    <location>
        <begin position="153"/>
        <end position="173"/>
    </location>
</feature>
<proteinExistence type="predicted"/>
<dbReference type="PANTHER" id="PTHR23278:SF19">
    <property type="entry name" value="OBSCURIN"/>
    <property type="match status" value="1"/>
</dbReference>
<accession>A0A922KVY1</accession>
<dbReference type="SUPFAM" id="SSF49265">
    <property type="entry name" value="Fibronectin type III"/>
    <property type="match status" value="1"/>
</dbReference>
<keyword evidence="2" id="KW-0812">Transmembrane</keyword>
<feature type="transmembrane region" description="Helical" evidence="2">
    <location>
        <begin position="279"/>
        <end position="300"/>
    </location>
</feature>